<evidence type="ECO:0000313" key="2">
    <source>
        <dbReference type="EMBL" id="KAA8908929.1"/>
    </source>
</evidence>
<feature type="domain" description="Calcineurin-like phosphoesterase" evidence="1">
    <location>
        <begin position="14"/>
        <end position="229"/>
    </location>
</feature>
<comment type="caution">
    <text evidence="2">The sequence shown here is derived from an EMBL/GenBank/DDBJ whole genome shotgun (WGS) entry which is preliminary data.</text>
</comment>
<dbReference type="EMBL" id="VXIS01000063">
    <property type="protein sequence ID" value="KAA8908929.1"/>
    <property type="molecule type" value="Genomic_DNA"/>
</dbReference>
<dbReference type="PANTHER" id="PTHR37844">
    <property type="entry name" value="SER/THR PROTEIN PHOSPHATASE SUPERFAMILY (AFU_ORTHOLOGUE AFUA_1G14840)"/>
    <property type="match status" value="1"/>
</dbReference>
<protein>
    <submittedName>
        <fullName evidence="2">Metallo-dependent phosphatase-like protein</fullName>
    </submittedName>
</protein>
<dbReference type="Pfam" id="PF00149">
    <property type="entry name" value="Metallophos"/>
    <property type="match status" value="1"/>
</dbReference>
<reference evidence="2 3" key="1">
    <citation type="submission" date="2019-09" db="EMBL/GenBank/DDBJ databases">
        <title>Draft genome of the ectomycorrhizal ascomycete Sphaerosporella brunnea.</title>
        <authorList>
            <consortium name="DOE Joint Genome Institute"/>
            <person name="Benucci G.M."/>
            <person name="Marozzi G."/>
            <person name="Antonielli L."/>
            <person name="Sanchez S."/>
            <person name="Marco P."/>
            <person name="Wang X."/>
            <person name="Falini L.B."/>
            <person name="Barry K."/>
            <person name="Haridas S."/>
            <person name="Lipzen A."/>
            <person name="Labutti K."/>
            <person name="Grigoriev I.V."/>
            <person name="Murat C."/>
            <person name="Martin F."/>
            <person name="Albertini E."/>
            <person name="Donnini D."/>
            <person name="Bonito G."/>
        </authorList>
    </citation>
    <scope>NUCLEOTIDE SEQUENCE [LARGE SCALE GENOMIC DNA]</scope>
    <source>
        <strain evidence="2 3">Sb_GMNB300</strain>
    </source>
</reference>
<dbReference type="GO" id="GO:0016787">
    <property type="term" value="F:hydrolase activity"/>
    <property type="evidence" value="ECO:0007669"/>
    <property type="project" value="InterPro"/>
</dbReference>
<dbReference type="Proteomes" id="UP000326924">
    <property type="component" value="Unassembled WGS sequence"/>
</dbReference>
<sequence>MSTEPRTPQRFQLLSDLHLEFPLPSHKHQYDSYTIAACAPYLVLAGDIGLLCQFSEFLRFLQRVSRDFEHVFLVLGNHEFYRTSRAAGLDAALRLEAQCAGKVSVMNRRRVDVGDVAVLGCTLHSALSRSAAERERILMGLNDFHLVGGWGLKEYEDEHRKDLEWLRAEVEAVEEGRKVLVVTHHAPMRRGTSNPVFDGGVLGSAFASGILESGGWEKVHTWAFGHTHWCCDFVEEVGGVRVVANQGGYAREGREGKGEGGGGFVKEFVVEV</sequence>
<evidence type="ECO:0000259" key="1">
    <source>
        <dbReference type="Pfam" id="PF00149"/>
    </source>
</evidence>
<dbReference type="PANTHER" id="PTHR37844:SF2">
    <property type="entry name" value="SER_THR PROTEIN PHOSPHATASE SUPERFAMILY (AFU_ORTHOLOGUE AFUA_1G14840)"/>
    <property type="match status" value="1"/>
</dbReference>
<gene>
    <name evidence="2" type="ORF">FN846DRAFT_642101</name>
</gene>
<dbReference type="InterPro" id="IPR029052">
    <property type="entry name" value="Metallo-depent_PP-like"/>
</dbReference>
<keyword evidence="3" id="KW-1185">Reference proteome</keyword>
<dbReference type="AlphaFoldDB" id="A0A5J5F0T7"/>
<dbReference type="OrthoDB" id="550558at2759"/>
<accession>A0A5J5F0T7</accession>
<dbReference type="Gene3D" id="3.60.21.10">
    <property type="match status" value="1"/>
</dbReference>
<proteinExistence type="predicted"/>
<dbReference type="InterPro" id="IPR004843">
    <property type="entry name" value="Calcineurin-like_PHP"/>
</dbReference>
<organism evidence="2 3">
    <name type="scientific">Sphaerosporella brunnea</name>
    <dbReference type="NCBI Taxonomy" id="1250544"/>
    <lineage>
        <taxon>Eukaryota</taxon>
        <taxon>Fungi</taxon>
        <taxon>Dikarya</taxon>
        <taxon>Ascomycota</taxon>
        <taxon>Pezizomycotina</taxon>
        <taxon>Pezizomycetes</taxon>
        <taxon>Pezizales</taxon>
        <taxon>Pyronemataceae</taxon>
        <taxon>Sphaerosporella</taxon>
    </lineage>
</organism>
<dbReference type="InParanoid" id="A0A5J5F0T7"/>
<name>A0A5J5F0T7_9PEZI</name>
<evidence type="ECO:0000313" key="3">
    <source>
        <dbReference type="Proteomes" id="UP000326924"/>
    </source>
</evidence>
<dbReference type="SUPFAM" id="SSF56300">
    <property type="entry name" value="Metallo-dependent phosphatases"/>
    <property type="match status" value="1"/>
</dbReference>